<accession>A0ABR4APA6</accession>
<proteinExistence type="predicted"/>
<keyword evidence="1" id="KW-0732">Signal</keyword>
<feature type="signal peptide" evidence="1">
    <location>
        <begin position="1"/>
        <end position="18"/>
    </location>
</feature>
<keyword evidence="3" id="KW-1185">Reference proteome</keyword>
<organism evidence="2 3">
    <name type="scientific">Stereocaulon virgatum</name>
    <dbReference type="NCBI Taxonomy" id="373712"/>
    <lineage>
        <taxon>Eukaryota</taxon>
        <taxon>Fungi</taxon>
        <taxon>Dikarya</taxon>
        <taxon>Ascomycota</taxon>
        <taxon>Pezizomycotina</taxon>
        <taxon>Lecanoromycetes</taxon>
        <taxon>OSLEUM clade</taxon>
        <taxon>Lecanoromycetidae</taxon>
        <taxon>Lecanorales</taxon>
        <taxon>Lecanorineae</taxon>
        <taxon>Stereocaulaceae</taxon>
        <taxon>Stereocaulon</taxon>
    </lineage>
</organism>
<dbReference type="EMBL" id="JBEFKJ010000003">
    <property type="protein sequence ID" value="KAL2047290.1"/>
    <property type="molecule type" value="Genomic_DNA"/>
</dbReference>
<gene>
    <name evidence="2" type="ORF">N7G274_001310</name>
</gene>
<reference evidence="2 3" key="1">
    <citation type="submission" date="2024-09" db="EMBL/GenBank/DDBJ databases">
        <title>Rethinking Asexuality: The Enigmatic Case of Functional Sexual Genes in Lepraria (Stereocaulaceae).</title>
        <authorList>
            <person name="Doellman M."/>
            <person name="Sun Y."/>
            <person name="Barcenas-Pena A."/>
            <person name="Lumbsch H.T."/>
            <person name="Grewe F."/>
        </authorList>
    </citation>
    <scope>NUCLEOTIDE SEQUENCE [LARGE SCALE GENOMIC DNA]</scope>
    <source>
        <strain evidence="2 3">Mercado 3170</strain>
    </source>
</reference>
<evidence type="ECO:0000313" key="3">
    <source>
        <dbReference type="Proteomes" id="UP001590950"/>
    </source>
</evidence>
<protein>
    <submittedName>
        <fullName evidence="2">Uncharacterized protein</fullName>
    </submittedName>
</protein>
<name>A0ABR4APA6_9LECA</name>
<feature type="chain" id="PRO_5046735000" evidence="1">
    <location>
        <begin position="19"/>
        <end position="222"/>
    </location>
</feature>
<comment type="caution">
    <text evidence="2">The sequence shown here is derived from an EMBL/GenBank/DDBJ whole genome shotgun (WGS) entry which is preliminary data.</text>
</comment>
<evidence type="ECO:0000313" key="2">
    <source>
        <dbReference type="EMBL" id="KAL2047290.1"/>
    </source>
</evidence>
<dbReference type="Proteomes" id="UP001590950">
    <property type="component" value="Unassembled WGS sequence"/>
</dbReference>
<sequence>MKTLLTLPLALIIPPVTAVPRLWALFGQRQIEDSPPNPGSVPLSSIPTGLYTNHPSHIAYSHPTNTAYKWTYPTATGTVIATGTASATGNPQTANHTSLSITLNYQTTLLTTQTISVSISSAPTAPPRSPSLGQQCSPGQIVCNSATTFSLCIGSTLDADTGWFFFMGAVADGYACTDEGILTWDGQGCTPSGELMCSDDDPRDQGDYSTFFLCEEGMFVSV</sequence>
<evidence type="ECO:0000256" key="1">
    <source>
        <dbReference type="SAM" id="SignalP"/>
    </source>
</evidence>